<dbReference type="InterPro" id="IPR058565">
    <property type="entry name" value="Ig_TRAPPC9_Trs120_1st"/>
</dbReference>
<feature type="domain" description="Trs120/TRAPPC9 third Ig-like" evidence="3">
    <location>
        <begin position="593"/>
        <end position="753"/>
    </location>
</feature>
<dbReference type="Pfam" id="PF26283">
    <property type="entry name" value="Ig_TRAPPC9-Trs120_4th"/>
    <property type="match status" value="1"/>
</dbReference>
<evidence type="ECO:0000313" key="5">
    <source>
        <dbReference type="EMBL" id="ONM16161.1"/>
    </source>
</evidence>
<dbReference type="InterPro" id="IPR058568">
    <property type="entry name" value="Ig_TRAPPC9_Trs120_4th"/>
</dbReference>
<accession>A0A1D6E6U1</accession>
<dbReference type="Pfam" id="PF26254">
    <property type="entry name" value="Ig_TRAPPC9-Trs120_1st"/>
    <property type="match status" value="1"/>
</dbReference>
<name>A0A1D6E6U1_MAIZE</name>
<dbReference type="PANTHER" id="PTHR21512:SF5">
    <property type="entry name" value="TRAFFICKING PROTEIN PARTICLE COMPLEX SUBUNIT 9"/>
    <property type="match status" value="1"/>
</dbReference>
<dbReference type="EMBL" id="CM007648">
    <property type="protein sequence ID" value="ONM16161.1"/>
    <property type="molecule type" value="Genomic_DNA"/>
</dbReference>
<dbReference type="AlphaFoldDB" id="A0A1D6E6U1"/>
<dbReference type="InterPro" id="IPR058564">
    <property type="entry name" value="TPR_TRAPPC9_Trs120"/>
</dbReference>
<dbReference type="InterPro" id="IPR013935">
    <property type="entry name" value="Trs120_TRAPPC9"/>
</dbReference>
<feature type="domain" description="Trs120/TRAPPC9 TPR region" evidence="1">
    <location>
        <begin position="75"/>
        <end position="229"/>
    </location>
</feature>
<dbReference type="GO" id="GO:0005794">
    <property type="term" value="C:Golgi apparatus"/>
    <property type="evidence" value="ECO:0007669"/>
    <property type="project" value="UniProtKB-SubCell"/>
</dbReference>
<reference evidence="5" key="1">
    <citation type="submission" date="2015-12" db="EMBL/GenBank/DDBJ databases">
        <title>Update maize B73 reference genome by single molecule sequencing technologies.</title>
        <authorList>
            <consortium name="Maize Genome Sequencing Project"/>
            <person name="Ware D."/>
        </authorList>
    </citation>
    <scope>NUCLEOTIDE SEQUENCE [LARGE SCALE GENOMIC DNA]</scope>
    <source>
        <tissue evidence="5">Seedling</tissue>
    </source>
</reference>
<dbReference type="InterPro" id="IPR058567">
    <property type="entry name" value="Ig_TRAPPC9_Trs120_3rd"/>
</dbReference>
<sequence>MGQSDPILEDEVKYRYYTIIQLYRRATLQDNAQRVSPVSFELEAALKLARYLCRRELAKEVSDLLMGAADGAKALIDASDRLILYIEIARLFGTLGYKRKAAFFSRQVAQLYLQQDNAYAAMSAMQVLTMTTNAYHVQSRKTMKMNHDPSKEPRAGNTDSGKVHPQSIVSLFESQWSTLQMVVLREILISSIRAADPLSSWSAAARLLRSFYPLITPAGQSGLASSLANAADKLPTGTRCADPCLPFIRLHSFPLHPSQRDIVKRNPHKKEWWAGAGPSGPFIYTPFSKAGASGTSKQELSWIVGEPVQVMVELANPCSFDIVVESIYLSVHSGNFDAFPVSVSLPPNTSKLVLLSGIPTKVGQISIPGCIVHCFGVITEHLFKEVDCLLLGAAQGLVLSDPFRCCGSSKFKSVNFPSISVVPPLPLLIANVVGGDGSILLYEGEIRDVLITLTNAGTVPVEEANVALSGKNQDSVISIAHSTWKSALPIKPGGEVTFAVTLRAWHLSSADLEADGSRSPVNSRRIAREGTNPFLDIHYAGPAANLENGDVSLLPGRRLVVPLNICVVQGMRLVRARLLSMEIPARFTETHLKPVSGKDINLLKVDPYKGSWGLRLLELELFNPTDVVFYVDVAVHLDDTDVDQEVISDGDAACHKTRIDRDYSARVLIPLENFKLPVLDASFFVKASSSDEPLGSRAAAIAERNAKAELNASINNLISKIKVKWHSGRNSSGELNIKDAIQTALQASIMDILLPDPLMFSFKLVTNGTVVNVDSPKDSGNVLRCKDPISAHEMTHMEVQIRNNTKEIIRMNLSISCKDVAGENCFDENSATVLWAGVLSDIHLEVPPLQEVVHPFSMYFLVPGDYSLQAASVIIDATDVLRARAKAESPDEPILCRGSPFHIRVVGTA</sequence>
<gene>
    <name evidence="5" type="ORF">ZEAMMB73_Zm00001d003119</name>
</gene>
<evidence type="ECO:0000259" key="2">
    <source>
        <dbReference type="Pfam" id="PF26254"/>
    </source>
</evidence>
<dbReference type="Pfam" id="PF26280">
    <property type="entry name" value="Ig_TRAPPC9-Trs120_2nd"/>
    <property type="match status" value="1"/>
</dbReference>
<dbReference type="Pfam" id="PF26251">
    <property type="entry name" value="TPR_TRAPPC9-Trs120"/>
    <property type="match status" value="1"/>
</dbReference>
<dbReference type="PANTHER" id="PTHR21512">
    <property type="entry name" value="TRAFFICKING PROTEIN PARTICLE COMPLEX SUBUNIT 9"/>
    <property type="match status" value="1"/>
</dbReference>
<feature type="domain" description="Trs120/TRAPPC9 fourth Ig-like" evidence="4">
    <location>
        <begin position="775"/>
        <end position="905"/>
    </location>
</feature>
<evidence type="ECO:0000259" key="4">
    <source>
        <dbReference type="Pfam" id="PF26283"/>
    </source>
</evidence>
<evidence type="ECO:0000259" key="3">
    <source>
        <dbReference type="Pfam" id="PF26282"/>
    </source>
</evidence>
<protein>
    <submittedName>
        <fullName evidence="5">Trafficking protein particle complex II-specific subunit 120-like protein</fullName>
    </submittedName>
</protein>
<dbReference type="ExpressionAtlas" id="A0A1D6E6U1">
    <property type="expression patterns" value="baseline and differential"/>
</dbReference>
<organism evidence="5">
    <name type="scientific">Zea mays</name>
    <name type="common">Maize</name>
    <dbReference type="NCBI Taxonomy" id="4577"/>
    <lineage>
        <taxon>Eukaryota</taxon>
        <taxon>Viridiplantae</taxon>
        <taxon>Streptophyta</taxon>
        <taxon>Embryophyta</taxon>
        <taxon>Tracheophyta</taxon>
        <taxon>Spermatophyta</taxon>
        <taxon>Magnoliopsida</taxon>
        <taxon>Liliopsida</taxon>
        <taxon>Poales</taxon>
        <taxon>Poaceae</taxon>
        <taxon>PACMAD clade</taxon>
        <taxon>Panicoideae</taxon>
        <taxon>Andropogonodae</taxon>
        <taxon>Andropogoneae</taxon>
        <taxon>Tripsacinae</taxon>
        <taxon>Zea</taxon>
    </lineage>
</organism>
<evidence type="ECO:0000259" key="1">
    <source>
        <dbReference type="Pfam" id="PF26251"/>
    </source>
</evidence>
<feature type="domain" description="Trs120/TRAPPC9 first Ig-like" evidence="2">
    <location>
        <begin position="276"/>
        <end position="376"/>
    </location>
</feature>
<proteinExistence type="predicted"/>
<dbReference type="Pfam" id="PF26282">
    <property type="entry name" value="Ig_TRAPPC9-Trs120_3rd"/>
    <property type="match status" value="1"/>
</dbReference>